<dbReference type="Proteomes" id="UP000242188">
    <property type="component" value="Unassembled WGS sequence"/>
</dbReference>
<name>A0A210R1P2_MIZYE</name>
<keyword evidence="2" id="KW-1133">Transmembrane helix</keyword>
<feature type="transmembrane region" description="Helical" evidence="2">
    <location>
        <begin position="307"/>
        <end position="329"/>
    </location>
</feature>
<keyword evidence="2" id="KW-0812">Transmembrane</keyword>
<organism evidence="4 5">
    <name type="scientific">Mizuhopecten yessoensis</name>
    <name type="common">Japanese scallop</name>
    <name type="synonym">Patinopecten yessoensis</name>
    <dbReference type="NCBI Taxonomy" id="6573"/>
    <lineage>
        <taxon>Eukaryota</taxon>
        <taxon>Metazoa</taxon>
        <taxon>Spiralia</taxon>
        <taxon>Lophotrochozoa</taxon>
        <taxon>Mollusca</taxon>
        <taxon>Bivalvia</taxon>
        <taxon>Autobranchia</taxon>
        <taxon>Pteriomorphia</taxon>
        <taxon>Pectinida</taxon>
        <taxon>Pectinoidea</taxon>
        <taxon>Pectinidae</taxon>
        <taxon>Mizuhopecten</taxon>
    </lineage>
</organism>
<reference evidence="4 5" key="1">
    <citation type="journal article" date="2017" name="Nat. Ecol. Evol.">
        <title>Scallop genome provides insights into evolution of bilaterian karyotype and development.</title>
        <authorList>
            <person name="Wang S."/>
            <person name="Zhang J."/>
            <person name="Jiao W."/>
            <person name="Li J."/>
            <person name="Xun X."/>
            <person name="Sun Y."/>
            <person name="Guo X."/>
            <person name="Huan P."/>
            <person name="Dong B."/>
            <person name="Zhang L."/>
            <person name="Hu X."/>
            <person name="Sun X."/>
            <person name="Wang J."/>
            <person name="Zhao C."/>
            <person name="Wang Y."/>
            <person name="Wang D."/>
            <person name="Huang X."/>
            <person name="Wang R."/>
            <person name="Lv J."/>
            <person name="Li Y."/>
            <person name="Zhang Z."/>
            <person name="Liu B."/>
            <person name="Lu W."/>
            <person name="Hui Y."/>
            <person name="Liang J."/>
            <person name="Zhou Z."/>
            <person name="Hou R."/>
            <person name="Li X."/>
            <person name="Liu Y."/>
            <person name="Li H."/>
            <person name="Ning X."/>
            <person name="Lin Y."/>
            <person name="Zhao L."/>
            <person name="Xing Q."/>
            <person name="Dou J."/>
            <person name="Li Y."/>
            <person name="Mao J."/>
            <person name="Guo H."/>
            <person name="Dou H."/>
            <person name="Li T."/>
            <person name="Mu C."/>
            <person name="Jiang W."/>
            <person name="Fu Q."/>
            <person name="Fu X."/>
            <person name="Miao Y."/>
            <person name="Liu J."/>
            <person name="Yu Q."/>
            <person name="Li R."/>
            <person name="Liao H."/>
            <person name="Li X."/>
            <person name="Kong Y."/>
            <person name="Jiang Z."/>
            <person name="Chourrout D."/>
            <person name="Li R."/>
            <person name="Bao Z."/>
        </authorList>
    </citation>
    <scope>NUCLEOTIDE SEQUENCE [LARGE SCALE GENOMIC DNA]</scope>
    <source>
        <strain evidence="4 5">PY_sf001</strain>
    </source>
</reference>
<evidence type="ECO:0000256" key="3">
    <source>
        <dbReference type="SAM" id="SignalP"/>
    </source>
</evidence>
<protein>
    <submittedName>
        <fullName evidence="4">Uncharacterized protein</fullName>
    </submittedName>
</protein>
<keyword evidence="5" id="KW-1185">Reference proteome</keyword>
<dbReference type="OrthoDB" id="10598352at2759"/>
<dbReference type="EMBL" id="NEDP02000875">
    <property type="protein sequence ID" value="OWF54801.1"/>
    <property type="molecule type" value="Genomic_DNA"/>
</dbReference>
<keyword evidence="3" id="KW-0732">Signal</keyword>
<evidence type="ECO:0000256" key="2">
    <source>
        <dbReference type="SAM" id="Phobius"/>
    </source>
</evidence>
<accession>A0A210R1P2</accession>
<keyword evidence="2" id="KW-0472">Membrane</keyword>
<feature type="region of interest" description="Disordered" evidence="1">
    <location>
        <begin position="172"/>
        <end position="295"/>
    </location>
</feature>
<comment type="caution">
    <text evidence="4">The sequence shown here is derived from an EMBL/GenBank/DDBJ whole genome shotgun (WGS) entry which is preliminary data.</text>
</comment>
<dbReference type="STRING" id="6573.A0A210R1P2"/>
<evidence type="ECO:0000313" key="5">
    <source>
        <dbReference type="Proteomes" id="UP000242188"/>
    </source>
</evidence>
<gene>
    <name evidence="4" type="ORF">KP79_PYT06590</name>
</gene>
<feature type="compositionally biased region" description="Low complexity" evidence="1">
    <location>
        <begin position="172"/>
        <end position="255"/>
    </location>
</feature>
<dbReference type="AlphaFoldDB" id="A0A210R1P2"/>
<feature type="compositionally biased region" description="Polar residues" evidence="1">
    <location>
        <begin position="256"/>
        <end position="289"/>
    </location>
</feature>
<sequence length="471" mass="50222">MGPLHFLRLVGILLTLISEVGALPNDCELLGNIDGYSLSKICAGGTSLGRSVLVDMYDTNDLGLSTCGCKVLVHSPSGTTSLSISNFKDLGPNSGCESYVEVQRANGEKITGQCHYVAESMTVEDGDVITMTLFRQPQSDSRYCVSLTLENILSTANVTCSNDIQTTSTLTTTASTSTTTSTPVTASSTPIPTTTQNNTSKTTYLQPTTNQPSSQQPTTSQLTTPQPNTKQPTTTLTTTKQPTTTLTTTTTLQTTAKEPTQSSTSQDIIMASSSSTKLISPPVTTSGTTIRGDATNKMNTSQGNLDIIIPTVVGGFFLLVVILVIRVFCRREKQTYRGMQTYSNPDYSQFTSLKSHFDRSVHNRSDEDMKEIVLHDYSAFPSSPPPCDMYPAGTTPVHPIAYKNNTYDNPLFDDTTDSETSLSEGSASAVVVASGNSSTIEVGVSNAGLETPSYAVVNKASGGNNITFIQI</sequence>
<feature type="chain" id="PRO_5012171227" evidence="3">
    <location>
        <begin position="23"/>
        <end position="471"/>
    </location>
</feature>
<evidence type="ECO:0000313" key="4">
    <source>
        <dbReference type="EMBL" id="OWF54801.1"/>
    </source>
</evidence>
<feature type="signal peptide" evidence="3">
    <location>
        <begin position="1"/>
        <end position="22"/>
    </location>
</feature>
<evidence type="ECO:0000256" key="1">
    <source>
        <dbReference type="SAM" id="MobiDB-lite"/>
    </source>
</evidence>
<proteinExistence type="predicted"/>